<gene>
    <name evidence="2" type="ORF">Tci_933349</name>
</gene>
<accession>A0A699XSN7</accession>
<feature type="compositionally biased region" description="Basic residues" evidence="1">
    <location>
        <begin position="1"/>
        <end position="12"/>
    </location>
</feature>
<organism evidence="2">
    <name type="scientific">Tanacetum cinerariifolium</name>
    <name type="common">Dalmatian daisy</name>
    <name type="synonym">Chrysanthemum cinerariifolium</name>
    <dbReference type="NCBI Taxonomy" id="118510"/>
    <lineage>
        <taxon>Eukaryota</taxon>
        <taxon>Viridiplantae</taxon>
        <taxon>Streptophyta</taxon>
        <taxon>Embryophyta</taxon>
        <taxon>Tracheophyta</taxon>
        <taxon>Spermatophyta</taxon>
        <taxon>Magnoliopsida</taxon>
        <taxon>eudicotyledons</taxon>
        <taxon>Gunneridae</taxon>
        <taxon>Pentapetalae</taxon>
        <taxon>asterids</taxon>
        <taxon>campanulids</taxon>
        <taxon>Asterales</taxon>
        <taxon>Asteraceae</taxon>
        <taxon>Asteroideae</taxon>
        <taxon>Anthemideae</taxon>
        <taxon>Anthemidinae</taxon>
        <taxon>Tanacetum</taxon>
    </lineage>
</organism>
<name>A0A699XSN7_TANCI</name>
<dbReference type="AlphaFoldDB" id="A0A699XSN7"/>
<proteinExistence type="predicted"/>
<evidence type="ECO:0000256" key="1">
    <source>
        <dbReference type="SAM" id="MobiDB-lite"/>
    </source>
</evidence>
<dbReference type="EMBL" id="BKCJ011890403">
    <property type="protein sequence ID" value="GFD61380.1"/>
    <property type="molecule type" value="Genomic_DNA"/>
</dbReference>
<feature type="compositionally biased region" description="Low complexity" evidence="1">
    <location>
        <begin position="13"/>
        <end position="30"/>
    </location>
</feature>
<evidence type="ECO:0000313" key="2">
    <source>
        <dbReference type="EMBL" id="GFD61380.1"/>
    </source>
</evidence>
<feature type="non-terminal residue" evidence="2">
    <location>
        <position position="1"/>
    </location>
</feature>
<comment type="caution">
    <text evidence="2">The sequence shown here is derived from an EMBL/GenBank/DDBJ whole genome shotgun (WGS) entry which is preliminary data.</text>
</comment>
<sequence length="69" mass="7065">PGPARRGGRPAARRCACGGAGQRRGVAARGHCGHTDPPPGRSGAIGCRNQILYHRAGGARRVDRRLGAG</sequence>
<protein>
    <submittedName>
        <fullName evidence="2">Uncharacterized protein</fullName>
    </submittedName>
</protein>
<reference evidence="2" key="1">
    <citation type="journal article" date="2019" name="Sci. Rep.">
        <title>Draft genome of Tanacetum cinerariifolium, the natural source of mosquito coil.</title>
        <authorList>
            <person name="Yamashiro T."/>
            <person name="Shiraishi A."/>
            <person name="Satake H."/>
            <person name="Nakayama K."/>
        </authorList>
    </citation>
    <scope>NUCLEOTIDE SEQUENCE</scope>
</reference>
<feature type="region of interest" description="Disordered" evidence="1">
    <location>
        <begin position="1"/>
        <end position="46"/>
    </location>
</feature>